<dbReference type="EMBL" id="JAAVJL010000001">
    <property type="protein sequence ID" value="NMF58469.1"/>
    <property type="molecule type" value="Genomic_DNA"/>
</dbReference>
<dbReference type="Proteomes" id="UP000738376">
    <property type="component" value="Unassembled WGS sequence"/>
</dbReference>
<dbReference type="InterPro" id="IPR029058">
    <property type="entry name" value="AB_hydrolase_fold"/>
</dbReference>
<evidence type="ECO:0000256" key="1">
    <source>
        <dbReference type="SAM" id="Phobius"/>
    </source>
</evidence>
<dbReference type="Gene3D" id="3.40.50.1820">
    <property type="entry name" value="alpha/beta hydrolase"/>
    <property type="match status" value="2"/>
</dbReference>
<accession>A0ABX1LUK3</accession>
<keyword evidence="2" id="KW-0378">Hydrolase</keyword>
<protein>
    <submittedName>
        <fullName evidence="2">Alpha/beta hydrolase</fullName>
    </submittedName>
</protein>
<reference evidence="2 3" key="1">
    <citation type="submission" date="2020-03" db="EMBL/GenBank/DDBJ databases">
        <title>Draft Genome Sequence of 2-Methylisoborneol Producing Pseudanabaena yagii Strain GIHE-NHR1 Isolated from North Han River in South Korea.</title>
        <authorList>
            <person name="Jeong J."/>
        </authorList>
    </citation>
    <scope>NUCLEOTIDE SEQUENCE [LARGE SCALE GENOMIC DNA]</scope>
    <source>
        <strain evidence="2 3">GIHE-NHR1</strain>
    </source>
</reference>
<evidence type="ECO:0000313" key="2">
    <source>
        <dbReference type="EMBL" id="NMF58469.1"/>
    </source>
</evidence>
<keyword evidence="1" id="KW-0472">Membrane</keyword>
<keyword evidence="1" id="KW-0812">Transmembrane</keyword>
<proteinExistence type="predicted"/>
<evidence type="ECO:0000313" key="3">
    <source>
        <dbReference type="Proteomes" id="UP000738376"/>
    </source>
</evidence>
<comment type="caution">
    <text evidence="2">The sequence shown here is derived from an EMBL/GenBank/DDBJ whole genome shotgun (WGS) entry which is preliminary data.</text>
</comment>
<feature type="transmembrane region" description="Helical" evidence="1">
    <location>
        <begin position="186"/>
        <end position="205"/>
    </location>
</feature>
<name>A0ABX1LUK3_9CYAN</name>
<feature type="transmembrane region" description="Helical" evidence="1">
    <location>
        <begin position="561"/>
        <end position="583"/>
    </location>
</feature>
<gene>
    <name evidence="2" type="ORF">HC246_10670</name>
</gene>
<dbReference type="SUPFAM" id="SSF53474">
    <property type="entry name" value="alpha/beta-Hydrolases"/>
    <property type="match status" value="2"/>
</dbReference>
<sequence>MIKYKFDAKDMYKDISFTTSIPKQKMSNKVTQEFEIHDKSTKLVIILHAYTSSPSKMIHVRDAVVEAIPNADIFIPQLPASISSLASPIEIVISLLNIVDQLWERRQQRDDKNPYDGVIIIGHSLGAILARKIYIYACGETREHLFEPEVIEVIEKGRRIWASKVERIILLAGMNRGWKISHHMPLSHVIMWTFGIVIGNIILLASKNCPLIFNIKRGSPFLTNLRIQWLAMKQATNLKEESTTLVIQLLGSVDDIVSPDDNVDLISGEDFYYLDVPMSGHADVINIDDRTNAGQERKKVFDIALTAPLTELQQYSTLPQDRHEITSFVKRPDVQNVVFVVHGIRDLGYWTRKIARRIQKMGKSQNITIESETSTYGYFPLLSFLLPWKRREKVAWLMDQYTEALAIYPNAEFSFVGHSHGTYLLAKALQDYPSCRFKNVVFAGSVVRTDYNWYQHIEKGQVKSVLNYVATGDFVVAIFPKAFQILGLQDLGSAGHDGFNHNKSVVNVKFVNGDHGAALNELNWDAIAAFIVDDNPNLTPNEIIRGGRSPLVILLGKVAPLLWFLILIVLILIGYFILFNTYLAEWQKTATFLLYLWSVFKILTSF</sequence>
<keyword evidence="3" id="KW-1185">Reference proteome</keyword>
<keyword evidence="1" id="KW-1133">Transmembrane helix</keyword>
<dbReference type="GO" id="GO:0016787">
    <property type="term" value="F:hydrolase activity"/>
    <property type="evidence" value="ECO:0007669"/>
    <property type="project" value="UniProtKB-KW"/>
</dbReference>
<dbReference type="RefSeq" id="WP_169363370.1">
    <property type="nucleotide sequence ID" value="NZ_JAAVJL010000001.1"/>
</dbReference>
<organism evidence="2 3">
    <name type="scientific">Pseudanabaena yagii GIHE-NHR1</name>
    <dbReference type="NCBI Taxonomy" id="2722753"/>
    <lineage>
        <taxon>Bacteria</taxon>
        <taxon>Bacillati</taxon>
        <taxon>Cyanobacteriota</taxon>
        <taxon>Cyanophyceae</taxon>
        <taxon>Pseudanabaenales</taxon>
        <taxon>Pseudanabaenaceae</taxon>
        <taxon>Pseudanabaena</taxon>
        <taxon>Pseudanabaena yagii</taxon>
    </lineage>
</organism>